<keyword evidence="7 9" id="KW-1133">Transmembrane helix</keyword>
<dbReference type="Pfam" id="PF00528">
    <property type="entry name" value="BPD_transp_1"/>
    <property type="match status" value="1"/>
</dbReference>
<feature type="transmembrane region" description="Helical" evidence="9">
    <location>
        <begin position="626"/>
        <end position="647"/>
    </location>
</feature>
<dbReference type="NCBIfam" id="TIGR02138">
    <property type="entry name" value="phosphate_pstC"/>
    <property type="match status" value="1"/>
</dbReference>
<evidence type="ECO:0000313" key="13">
    <source>
        <dbReference type="Proteomes" id="UP001597389"/>
    </source>
</evidence>
<reference evidence="13" key="1">
    <citation type="journal article" date="2019" name="Int. J. Syst. Evol. Microbiol.">
        <title>The Global Catalogue of Microorganisms (GCM) 10K type strain sequencing project: providing services to taxonomists for standard genome sequencing and annotation.</title>
        <authorList>
            <consortium name="The Broad Institute Genomics Platform"/>
            <consortium name="The Broad Institute Genome Sequencing Center for Infectious Disease"/>
            <person name="Wu L."/>
            <person name="Ma J."/>
        </authorList>
    </citation>
    <scope>NUCLEOTIDE SEQUENCE [LARGE SCALE GENOMIC DNA]</scope>
    <source>
        <strain evidence="13">CCUG 57942</strain>
    </source>
</reference>
<dbReference type="PANTHER" id="PTHR30425">
    <property type="entry name" value="PHOSPHATE TRANSPORT SYSTEM PERMEASE PROTEIN PST"/>
    <property type="match status" value="1"/>
</dbReference>
<comment type="subcellular location">
    <subcellularLocation>
        <location evidence="1 9">Cell membrane</location>
        <topology evidence="1 9">Multi-pass membrane protein</topology>
    </subcellularLocation>
</comment>
<feature type="transmembrane region" description="Helical" evidence="9">
    <location>
        <begin position="422"/>
        <end position="444"/>
    </location>
</feature>
<dbReference type="EMBL" id="JBHUJB010000034">
    <property type="protein sequence ID" value="MFD2158821.1"/>
    <property type="molecule type" value="Genomic_DNA"/>
</dbReference>
<feature type="domain" description="ABC transmembrane type-1" evidence="11">
    <location>
        <begin position="425"/>
        <end position="647"/>
    </location>
</feature>
<dbReference type="InterPro" id="IPR011864">
    <property type="entry name" value="Phosphate_PstC"/>
</dbReference>
<dbReference type="InterPro" id="IPR000515">
    <property type="entry name" value="MetI-like"/>
</dbReference>
<keyword evidence="8 9" id="KW-0472">Membrane</keyword>
<evidence type="ECO:0000256" key="6">
    <source>
        <dbReference type="ARBA" id="ARBA00022692"/>
    </source>
</evidence>
<feature type="transmembrane region" description="Helical" evidence="9">
    <location>
        <begin position="510"/>
        <end position="531"/>
    </location>
</feature>
<evidence type="ECO:0000313" key="12">
    <source>
        <dbReference type="EMBL" id="MFD2158821.1"/>
    </source>
</evidence>
<dbReference type="RefSeq" id="WP_377089350.1">
    <property type="nucleotide sequence ID" value="NZ_JBHSJL010000014.1"/>
</dbReference>
<proteinExistence type="inferred from homology"/>
<dbReference type="PANTHER" id="PTHR30425:SF1">
    <property type="entry name" value="PHOSPHATE TRANSPORT SYSTEM PERMEASE PROTEIN PSTC"/>
    <property type="match status" value="1"/>
</dbReference>
<organism evidence="12 13">
    <name type="scientific">Rubritalea tangerina</name>
    <dbReference type="NCBI Taxonomy" id="430798"/>
    <lineage>
        <taxon>Bacteria</taxon>
        <taxon>Pseudomonadati</taxon>
        <taxon>Verrucomicrobiota</taxon>
        <taxon>Verrucomicrobiia</taxon>
        <taxon>Verrucomicrobiales</taxon>
        <taxon>Rubritaleaceae</taxon>
        <taxon>Rubritalea</taxon>
    </lineage>
</organism>
<gene>
    <name evidence="12" type="primary">pstC</name>
    <name evidence="12" type="ORF">ACFSW8_07935</name>
</gene>
<keyword evidence="3 9" id="KW-0813">Transport</keyword>
<evidence type="ECO:0000256" key="3">
    <source>
        <dbReference type="ARBA" id="ARBA00022448"/>
    </source>
</evidence>
<dbReference type="Proteomes" id="UP001597389">
    <property type="component" value="Unassembled WGS sequence"/>
</dbReference>
<sequence length="657" mass="72447">MKSSNKPHSANPFSKSGDFRILGIGKQEAIKYFFGGNATLAIIVIGMIIIFLIYHSYSFFPQYRDKLDLYRKSGQEFTDYASEQITAQKELSSLAVQARAYEIKHKLGALYNVRPIFNEFKRETLKNISSERKEWMREKSRLDDLNDEDDASPDAIAAAEKNLAAALTKLENAAKSAVAELEYSSLSDRSWKTDPKYLEPIRAAVVESIVTGESQPAFIKEIKAEEKTKTEAIDTTQTMQDLNAALASFKAPQKSFESFVDSLRDVASTNKSQAVTFSSAQARKDALLEGAALAKTPEAKERKLIEAQRVLTIEPNYTELNKPLYASLPKHKELLAELSAKTAEGFAKMPNTDAFDGKLAQRRIRQIDEIETKIFKLFEDKRRSMETWKHEEPVTLSAAVTGFFFGTKWVTNSSWQDFYGILPLLAGSVCVAIVAVILAIPFAVGGAIYVNRLASPFEQKFIKPVIEFIGAIPSIVLAFFGVVVLGELLQTHSQSPFFSWIPGFPVEGRLTILNAGILLAFMAIPTIFTLAEDALNNVPKAYKEASLALGATHIQTVLKVIIPSCASGVIAAVLLGFGRIIGETMVVLLVMGGRIAIPKSFTDPAHSMTGILAQEIGEVDEGSLHWGALFMVGLVLFVIALTLNYIAQTTLRKFSKR</sequence>
<comment type="function">
    <text evidence="10">Part of the binding-protein-dependent transport system for phosphate; probably responsible for the translocation of the substrate across the membrane.</text>
</comment>
<feature type="transmembrane region" description="Helical" evidence="9">
    <location>
        <begin position="560"/>
        <end position="581"/>
    </location>
</feature>
<dbReference type="PROSITE" id="PS50928">
    <property type="entry name" value="ABC_TM1"/>
    <property type="match status" value="1"/>
</dbReference>
<evidence type="ECO:0000256" key="1">
    <source>
        <dbReference type="ARBA" id="ARBA00004651"/>
    </source>
</evidence>
<evidence type="ECO:0000256" key="10">
    <source>
        <dbReference type="RuleBase" id="RU363054"/>
    </source>
</evidence>
<dbReference type="Gene3D" id="1.10.3720.10">
    <property type="entry name" value="MetI-like"/>
    <property type="match status" value="1"/>
</dbReference>
<dbReference type="InterPro" id="IPR035906">
    <property type="entry name" value="MetI-like_sf"/>
</dbReference>
<dbReference type="CDD" id="cd06261">
    <property type="entry name" value="TM_PBP2"/>
    <property type="match status" value="1"/>
</dbReference>
<keyword evidence="5 10" id="KW-0592">Phosphate transport</keyword>
<evidence type="ECO:0000256" key="7">
    <source>
        <dbReference type="ARBA" id="ARBA00022989"/>
    </source>
</evidence>
<keyword evidence="13" id="KW-1185">Reference proteome</keyword>
<name>A0ABW4ZBA4_9BACT</name>
<evidence type="ECO:0000256" key="4">
    <source>
        <dbReference type="ARBA" id="ARBA00022475"/>
    </source>
</evidence>
<feature type="transmembrane region" description="Helical" evidence="9">
    <location>
        <begin position="465"/>
        <end position="490"/>
    </location>
</feature>
<dbReference type="SUPFAM" id="SSF161098">
    <property type="entry name" value="MetI-like"/>
    <property type="match status" value="1"/>
</dbReference>
<evidence type="ECO:0000256" key="8">
    <source>
        <dbReference type="ARBA" id="ARBA00023136"/>
    </source>
</evidence>
<evidence type="ECO:0000259" key="11">
    <source>
        <dbReference type="PROSITE" id="PS50928"/>
    </source>
</evidence>
<comment type="similarity">
    <text evidence="2 10">Belongs to the binding-protein-dependent transport system permease family. CysTW subfamily.</text>
</comment>
<feature type="transmembrane region" description="Helical" evidence="9">
    <location>
        <begin position="32"/>
        <end position="54"/>
    </location>
</feature>
<dbReference type="InterPro" id="IPR051124">
    <property type="entry name" value="Phosphate_Transport_Permease"/>
</dbReference>
<evidence type="ECO:0000256" key="2">
    <source>
        <dbReference type="ARBA" id="ARBA00007069"/>
    </source>
</evidence>
<accession>A0ABW4ZBA4</accession>
<comment type="caution">
    <text evidence="12">The sequence shown here is derived from an EMBL/GenBank/DDBJ whole genome shotgun (WGS) entry which is preliminary data.</text>
</comment>
<evidence type="ECO:0000256" key="9">
    <source>
        <dbReference type="RuleBase" id="RU363032"/>
    </source>
</evidence>
<keyword evidence="4 10" id="KW-1003">Cell membrane</keyword>
<keyword evidence="6 9" id="KW-0812">Transmembrane</keyword>
<evidence type="ECO:0000256" key="5">
    <source>
        <dbReference type="ARBA" id="ARBA00022592"/>
    </source>
</evidence>
<protein>
    <recommendedName>
        <fullName evidence="10">Phosphate transport system permease protein</fullName>
    </recommendedName>
</protein>